<dbReference type="PROSITE" id="PS50977">
    <property type="entry name" value="HTH_TETR_2"/>
    <property type="match status" value="1"/>
</dbReference>
<reference evidence="8 9" key="1">
    <citation type="submission" date="2006-06" db="EMBL/GenBank/DDBJ databases">
        <title>Complete sequence of Rubrobacter xylanophilus DSM 9941.</title>
        <authorList>
            <consortium name="US DOE Joint Genome Institute"/>
            <person name="Copeland A."/>
            <person name="Lucas S."/>
            <person name="Lapidus A."/>
            <person name="Barry K."/>
            <person name="Detter J.C."/>
            <person name="Glavina del Rio T."/>
            <person name="Hammon N."/>
            <person name="Israni S."/>
            <person name="Dalin E."/>
            <person name="Tice H."/>
            <person name="Pitluck S."/>
            <person name="Munk A.C."/>
            <person name="Brettin T."/>
            <person name="Bruce D."/>
            <person name="Han C."/>
            <person name="Tapia R."/>
            <person name="Gilna P."/>
            <person name="Schmutz J."/>
            <person name="Larimer F."/>
            <person name="Land M."/>
            <person name="Hauser L."/>
            <person name="Kyrpides N."/>
            <person name="Lykidis A."/>
            <person name="da Costa M.S."/>
            <person name="Rainey F.A."/>
            <person name="Empadinhas N."/>
            <person name="Jolivet E."/>
            <person name="Battista J.R."/>
            <person name="Richardson P."/>
        </authorList>
    </citation>
    <scope>NUCLEOTIDE SEQUENCE [LARGE SCALE GENOMIC DNA]</scope>
    <source>
        <strain evidence="9">DSM 9941 / NBRC 16129 / PRD-1</strain>
    </source>
</reference>
<dbReference type="GO" id="GO:0003700">
    <property type="term" value="F:DNA-binding transcription factor activity"/>
    <property type="evidence" value="ECO:0007669"/>
    <property type="project" value="TreeGrafter"/>
</dbReference>
<keyword evidence="3 5" id="KW-0238">DNA-binding</keyword>
<feature type="DNA-binding region" description="H-T-H motif" evidence="5">
    <location>
        <begin position="53"/>
        <end position="72"/>
    </location>
</feature>
<gene>
    <name evidence="8" type="ordered locus">Rxyl_0370</name>
</gene>
<dbReference type="InterPro" id="IPR009057">
    <property type="entry name" value="Homeodomain-like_sf"/>
</dbReference>
<dbReference type="InterPro" id="IPR050109">
    <property type="entry name" value="HTH-type_TetR-like_transc_reg"/>
</dbReference>
<dbReference type="EMBL" id="CP000386">
    <property type="protein sequence ID" value="ABG03346.1"/>
    <property type="molecule type" value="Genomic_DNA"/>
</dbReference>
<sequence>MSGLRRRGIGRPPLSGPEAEANPLSELSFEERRELFLEAAVRLFEEKGYKNTSVEDIAGELGFTKKVFYYYWKNKREIVQEIHDRGMALMNAQLDAVLEEEGAPDARLDAAIRNHLRTVLRDRSIAGTLLGDFEFSEETLRARREYTRRFQRLVEDGMAAGVVRKTDPRMLTFAILGLCNSVGQWYRREGRLTDEEILDIFASFAARGWREGEPAEEQREGGG</sequence>
<evidence type="ECO:0000256" key="1">
    <source>
        <dbReference type="ARBA" id="ARBA00022491"/>
    </source>
</evidence>
<dbReference type="Pfam" id="PF17932">
    <property type="entry name" value="TetR_C_24"/>
    <property type="match status" value="1"/>
</dbReference>
<dbReference type="Gene3D" id="1.10.10.60">
    <property type="entry name" value="Homeodomain-like"/>
    <property type="match status" value="1"/>
</dbReference>
<dbReference type="Gene3D" id="1.10.357.10">
    <property type="entry name" value="Tetracycline Repressor, domain 2"/>
    <property type="match status" value="1"/>
</dbReference>
<dbReference type="eggNOG" id="COG1309">
    <property type="taxonomic scope" value="Bacteria"/>
</dbReference>
<dbReference type="InterPro" id="IPR001647">
    <property type="entry name" value="HTH_TetR"/>
</dbReference>
<protein>
    <submittedName>
        <fullName evidence="8">Transcriptional regulator, TetR family</fullName>
    </submittedName>
</protein>
<evidence type="ECO:0000256" key="5">
    <source>
        <dbReference type="PROSITE-ProRule" id="PRU00335"/>
    </source>
</evidence>
<evidence type="ECO:0000256" key="6">
    <source>
        <dbReference type="SAM" id="MobiDB-lite"/>
    </source>
</evidence>
<dbReference type="SUPFAM" id="SSF46689">
    <property type="entry name" value="Homeodomain-like"/>
    <property type="match status" value="1"/>
</dbReference>
<evidence type="ECO:0000256" key="4">
    <source>
        <dbReference type="ARBA" id="ARBA00023163"/>
    </source>
</evidence>
<feature type="region of interest" description="Disordered" evidence="6">
    <location>
        <begin position="1"/>
        <end position="25"/>
    </location>
</feature>
<keyword evidence="4" id="KW-0804">Transcription</keyword>
<dbReference type="GO" id="GO:0000976">
    <property type="term" value="F:transcription cis-regulatory region binding"/>
    <property type="evidence" value="ECO:0007669"/>
    <property type="project" value="TreeGrafter"/>
</dbReference>
<dbReference type="PANTHER" id="PTHR30055">
    <property type="entry name" value="HTH-TYPE TRANSCRIPTIONAL REGULATOR RUTR"/>
    <property type="match status" value="1"/>
</dbReference>
<dbReference type="PANTHER" id="PTHR30055:SF175">
    <property type="entry name" value="HTH-TYPE TRANSCRIPTIONAL REPRESSOR KSTR2"/>
    <property type="match status" value="1"/>
</dbReference>
<keyword evidence="9" id="KW-1185">Reference proteome</keyword>
<dbReference type="Proteomes" id="UP000006637">
    <property type="component" value="Chromosome"/>
</dbReference>
<evidence type="ECO:0000259" key="7">
    <source>
        <dbReference type="PROSITE" id="PS50977"/>
    </source>
</evidence>
<evidence type="ECO:0000256" key="3">
    <source>
        <dbReference type="ARBA" id="ARBA00023125"/>
    </source>
</evidence>
<dbReference type="HOGENOM" id="CLU_069356_12_4_11"/>
<name>Q1AZ32_RUBXD</name>
<accession>Q1AZ32</accession>
<keyword evidence="1" id="KW-0678">Repressor</keyword>
<keyword evidence="2" id="KW-0805">Transcription regulation</keyword>
<dbReference type="Pfam" id="PF00440">
    <property type="entry name" value="TetR_N"/>
    <property type="match status" value="1"/>
</dbReference>
<dbReference type="KEGG" id="rxy:Rxyl_0370"/>
<evidence type="ECO:0000256" key="2">
    <source>
        <dbReference type="ARBA" id="ARBA00023015"/>
    </source>
</evidence>
<evidence type="ECO:0000313" key="8">
    <source>
        <dbReference type="EMBL" id="ABG03346.1"/>
    </source>
</evidence>
<dbReference type="OrthoDB" id="1669699at2"/>
<dbReference type="STRING" id="266117.Rxyl_0370"/>
<dbReference type="AlphaFoldDB" id="Q1AZ32"/>
<proteinExistence type="predicted"/>
<dbReference type="InterPro" id="IPR036271">
    <property type="entry name" value="Tet_transcr_reg_TetR-rel_C_sf"/>
</dbReference>
<dbReference type="InterPro" id="IPR041490">
    <property type="entry name" value="KstR2_TetR_C"/>
</dbReference>
<organism evidence="8 9">
    <name type="scientific">Rubrobacter xylanophilus (strain DSM 9941 / JCM 11954 / NBRC 16129 / PRD-1)</name>
    <dbReference type="NCBI Taxonomy" id="266117"/>
    <lineage>
        <taxon>Bacteria</taxon>
        <taxon>Bacillati</taxon>
        <taxon>Actinomycetota</taxon>
        <taxon>Rubrobacteria</taxon>
        <taxon>Rubrobacterales</taxon>
        <taxon>Rubrobacteraceae</taxon>
        <taxon>Rubrobacter</taxon>
    </lineage>
</organism>
<dbReference type="RefSeq" id="WP_011563364.1">
    <property type="nucleotide sequence ID" value="NC_008148.1"/>
</dbReference>
<dbReference type="PhylomeDB" id="Q1AZ32"/>
<feature type="domain" description="HTH tetR-type" evidence="7">
    <location>
        <begin position="30"/>
        <end position="90"/>
    </location>
</feature>
<evidence type="ECO:0000313" key="9">
    <source>
        <dbReference type="Proteomes" id="UP000006637"/>
    </source>
</evidence>
<dbReference type="SUPFAM" id="SSF48498">
    <property type="entry name" value="Tetracyclin repressor-like, C-terminal domain"/>
    <property type="match status" value="1"/>
</dbReference>
<dbReference type="PRINTS" id="PR00455">
    <property type="entry name" value="HTHTETR"/>
</dbReference>